<keyword evidence="3" id="KW-1185">Reference proteome</keyword>
<gene>
    <name evidence="2" type="ORF">ACFOOI_08840</name>
</gene>
<keyword evidence="1" id="KW-0732">Signal</keyword>
<feature type="chain" id="PRO_5045888093" description="DUF4270 domain-containing protein" evidence="1">
    <location>
        <begin position="23"/>
        <end position="445"/>
    </location>
</feature>
<dbReference type="EMBL" id="JBHRYQ010000001">
    <property type="protein sequence ID" value="MFC3810759.1"/>
    <property type="molecule type" value="Genomic_DNA"/>
</dbReference>
<proteinExistence type="predicted"/>
<organism evidence="2 3">
    <name type="scientific">Lacihabitans lacunae</name>
    <dbReference type="NCBI Taxonomy" id="1028214"/>
    <lineage>
        <taxon>Bacteria</taxon>
        <taxon>Pseudomonadati</taxon>
        <taxon>Bacteroidota</taxon>
        <taxon>Cytophagia</taxon>
        <taxon>Cytophagales</taxon>
        <taxon>Leadbetterellaceae</taxon>
        <taxon>Lacihabitans</taxon>
    </lineage>
</organism>
<feature type="signal peptide" evidence="1">
    <location>
        <begin position="1"/>
        <end position="22"/>
    </location>
</feature>
<comment type="caution">
    <text evidence="2">The sequence shown here is derived from an EMBL/GenBank/DDBJ whole genome shotgun (WGS) entry which is preliminary data.</text>
</comment>
<dbReference type="Proteomes" id="UP001595616">
    <property type="component" value="Unassembled WGS sequence"/>
</dbReference>
<name>A0ABV7YTS6_9BACT</name>
<protein>
    <recommendedName>
        <fullName evidence="4">DUF4270 domain-containing protein</fullName>
    </recommendedName>
</protein>
<evidence type="ECO:0008006" key="4">
    <source>
        <dbReference type="Google" id="ProtNLM"/>
    </source>
</evidence>
<sequence length="445" mass="48680">MKKTFLNVQILTLALLSVFFLACENPTEIGYDFDGTSSGKAYFSDTLTLGASTILSDSIVNGKANYLMAGITEDPILGKIKTTAFFQPSLVPGADGVTPLPFKVLPTAIADSVELRLINFGLIFGDTVQRQTFYIHRLNSSMNYSKNYNGDEGLGYESTPLTRFIINSRSFKNDTSNAPQAFYVKLPKALAEELIKIDTTTGKTKEAFNNKFRGFAIVPDNNSKGIYTFNTGLLNSATSTFITYWHYPGETEVYNYQFDLNGPRHTQVISDRSATALSKLTKTNKEVKASLTSSKTYVQGGTGIGTKVDFSNVTSYGSGINVSKATLSLKLDQTTLNVLHPQVFNFVVSELDANNNQVRNSSNNLTYLTPLSTSAEGSIASVDTTQTIYIDVTNFIQKLISKKTIYKSLLISPAAVTASGGGILSNDQIRRAVFLKPKLEIYYAK</sequence>
<evidence type="ECO:0000313" key="2">
    <source>
        <dbReference type="EMBL" id="MFC3810759.1"/>
    </source>
</evidence>
<dbReference type="PROSITE" id="PS51257">
    <property type="entry name" value="PROKAR_LIPOPROTEIN"/>
    <property type="match status" value="1"/>
</dbReference>
<dbReference type="RefSeq" id="WP_379837157.1">
    <property type="nucleotide sequence ID" value="NZ_JBHRYQ010000001.1"/>
</dbReference>
<reference evidence="3" key="1">
    <citation type="journal article" date="2019" name="Int. J. Syst. Evol. Microbiol.">
        <title>The Global Catalogue of Microorganisms (GCM) 10K type strain sequencing project: providing services to taxonomists for standard genome sequencing and annotation.</title>
        <authorList>
            <consortium name="The Broad Institute Genomics Platform"/>
            <consortium name="The Broad Institute Genome Sequencing Center for Infectious Disease"/>
            <person name="Wu L."/>
            <person name="Ma J."/>
        </authorList>
    </citation>
    <scope>NUCLEOTIDE SEQUENCE [LARGE SCALE GENOMIC DNA]</scope>
    <source>
        <strain evidence="3">CECT 7956</strain>
    </source>
</reference>
<evidence type="ECO:0000256" key="1">
    <source>
        <dbReference type="SAM" id="SignalP"/>
    </source>
</evidence>
<accession>A0ABV7YTS6</accession>
<evidence type="ECO:0000313" key="3">
    <source>
        <dbReference type="Proteomes" id="UP001595616"/>
    </source>
</evidence>